<evidence type="ECO:0000259" key="4">
    <source>
        <dbReference type="SMART" id="SM00053"/>
    </source>
</evidence>
<dbReference type="EMBL" id="CP000589">
    <property type="protein sequence ID" value="ABO97831.1"/>
    <property type="molecule type" value="Genomic_DNA"/>
</dbReference>
<dbReference type="Proteomes" id="UP000001568">
    <property type="component" value="Chromosome 9"/>
</dbReference>
<dbReference type="eggNOG" id="KOG0446">
    <property type="taxonomic scope" value="Eukaryota"/>
</dbReference>
<dbReference type="HOGENOM" id="CLU_334754_0_0_1"/>
<dbReference type="GO" id="GO:0005737">
    <property type="term" value="C:cytoplasm"/>
    <property type="evidence" value="ECO:0007669"/>
    <property type="project" value="TreeGrafter"/>
</dbReference>
<dbReference type="PRINTS" id="PR00195">
    <property type="entry name" value="DYNAMIN"/>
</dbReference>
<evidence type="ECO:0000256" key="3">
    <source>
        <dbReference type="SAM" id="MobiDB-lite"/>
    </source>
</evidence>
<feature type="compositionally biased region" description="Polar residues" evidence="3">
    <location>
        <begin position="844"/>
        <end position="853"/>
    </location>
</feature>
<dbReference type="InterPro" id="IPR027417">
    <property type="entry name" value="P-loop_NTPase"/>
</dbReference>
<dbReference type="InterPro" id="IPR045063">
    <property type="entry name" value="Dynamin_N"/>
</dbReference>
<dbReference type="Gene3D" id="3.40.50.300">
    <property type="entry name" value="P-loop containing nucleotide triphosphate hydrolases"/>
    <property type="match status" value="1"/>
</dbReference>
<dbReference type="InterPro" id="IPR001401">
    <property type="entry name" value="Dynamin_GTPase"/>
</dbReference>
<feature type="region of interest" description="Disordered" evidence="3">
    <location>
        <begin position="552"/>
        <end position="594"/>
    </location>
</feature>
<dbReference type="SUPFAM" id="SSF52540">
    <property type="entry name" value="P-loop containing nucleoside triphosphate hydrolases"/>
    <property type="match status" value="1"/>
</dbReference>
<dbReference type="GO" id="GO:0008017">
    <property type="term" value="F:microtubule binding"/>
    <property type="evidence" value="ECO:0007669"/>
    <property type="project" value="TreeGrafter"/>
</dbReference>
<feature type="domain" description="Dynamin GTPase" evidence="4">
    <location>
        <begin position="24"/>
        <end position="296"/>
    </location>
</feature>
<dbReference type="GO" id="GO:0016020">
    <property type="term" value="C:membrane"/>
    <property type="evidence" value="ECO:0007669"/>
    <property type="project" value="TreeGrafter"/>
</dbReference>
<dbReference type="GO" id="GO:0005874">
    <property type="term" value="C:microtubule"/>
    <property type="evidence" value="ECO:0007669"/>
    <property type="project" value="TreeGrafter"/>
</dbReference>
<proteinExistence type="predicted"/>
<dbReference type="STRING" id="436017.A4S2I7"/>
<evidence type="ECO:0000313" key="5">
    <source>
        <dbReference type="EMBL" id="ABO97831.1"/>
    </source>
</evidence>
<evidence type="ECO:0000256" key="2">
    <source>
        <dbReference type="ARBA" id="ARBA00023134"/>
    </source>
</evidence>
<dbReference type="InterPro" id="IPR022812">
    <property type="entry name" value="Dynamin"/>
</dbReference>
<organism evidence="5 6">
    <name type="scientific">Ostreococcus lucimarinus (strain CCE9901)</name>
    <dbReference type="NCBI Taxonomy" id="436017"/>
    <lineage>
        <taxon>Eukaryota</taxon>
        <taxon>Viridiplantae</taxon>
        <taxon>Chlorophyta</taxon>
        <taxon>Mamiellophyceae</taxon>
        <taxon>Mamiellales</taxon>
        <taxon>Bathycoccaceae</taxon>
        <taxon>Ostreococcus</taxon>
    </lineage>
</organism>
<dbReference type="PANTHER" id="PTHR11566:SF21">
    <property type="entry name" value="DYNAMIN RELATED PROTEIN 1, ISOFORM A"/>
    <property type="match status" value="1"/>
</dbReference>
<dbReference type="GO" id="GO:0005525">
    <property type="term" value="F:GTP binding"/>
    <property type="evidence" value="ECO:0007669"/>
    <property type="project" value="InterPro"/>
</dbReference>
<dbReference type="Pfam" id="PF00350">
    <property type="entry name" value="Dynamin_N"/>
    <property type="match status" value="1"/>
</dbReference>
<dbReference type="InterPro" id="IPR000375">
    <property type="entry name" value="Dynamin_stalk"/>
</dbReference>
<protein>
    <recommendedName>
        <fullName evidence="4">Dynamin GTPase domain-containing protein</fullName>
    </recommendedName>
</protein>
<feature type="region of interest" description="Disordered" evidence="3">
    <location>
        <begin position="822"/>
        <end position="853"/>
    </location>
</feature>
<dbReference type="GeneID" id="5003690"/>
<feature type="compositionally biased region" description="Low complexity" evidence="3">
    <location>
        <begin position="575"/>
        <end position="584"/>
    </location>
</feature>
<dbReference type="RefSeq" id="XP_001419538.1">
    <property type="nucleotide sequence ID" value="XM_001419501.1"/>
</dbReference>
<dbReference type="SMART" id="SM00053">
    <property type="entry name" value="DYNc"/>
    <property type="match status" value="1"/>
</dbReference>
<keyword evidence="2" id="KW-0342">GTP-binding</keyword>
<reference evidence="5 6" key="1">
    <citation type="journal article" date="2007" name="Proc. Natl. Acad. Sci. U.S.A.">
        <title>The tiny eukaryote Ostreococcus provides genomic insights into the paradox of plankton speciation.</title>
        <authorList>
            <person name="Palenik B."/>
            <person name="Grimwood J."/>
            <person name="Aerts A."/>
            <person name="Rouze P."/>
            <person name="Salamov A."/>
            <person name="Putnam N."/>
            <person name="Dupont C."/>
            <person name="Jorgensen R."/>
            <person name="Derelle E."/>
            <person name="Rombauts S."/>
            <person name="Zhou K."/>
            <person name="Otillar R."/>
            <person name="Merchant S.S."/>
            <person name="Podell S."/>
            <person name="Gaasterland T."/>
            <person name="Napoli C."/>
            <person name="Gendler K."/>
            <person name="Manuell A."/>
            <person name="Tai V."/>
            <person name="Vallon O."/>
            <person name="Piganeau G."/>
            <person name="Jancek S."/>
            <person name="Heijde M."/>
            <person name="Jabbari K."/>
            <person name="Bowler C."/>
            <person name="Lohr M."/>
            <person name="Robbens S."/>
            <person name="Werner G."/>
            <person name="Dubchak I."/>
            <person name="Pazour G.J."/>
            <person name="Ren Q."/>
            <person name="Paulsen I."/>
            <person name="Delwiche C."/>
            <person name="Schmutz J."/>
            <person name="Rokhsar D."/>
            <person name="Van de Peer Y."/>
            <person name="Moreau H."/>
            <person name="Grigoriev I.V."/>
        </authorList>
    </citation>
    <scope>NUCLEOTIDE SEQUENCE [LARGE SCALE GENOMIC DNA]</scope>
    <source>
        <strain evidence="5 6">CCE9901</strain>
    </source>
</reference>
<dbReference type="AlphaFoldDB" id="A4S2I7"/>
<dbReference type="KEGG" id="olu:OSTLU_33467"/>
<accession>A4S2I7</accession>
<evidence type="ECO:0000256" key="1">
    <source>
        <dbReference type="ARBA" id="ARBA00022741"/>
    </source>
</evidence>
<keyword evidence="6" id="KW-1185">Reference proteome</keyword>
<dbReference type="Gramene" id="ABO97831">
    <property type="protein sequence ID" value="ABO97831"/>
    <property type="gene ID" value="OSTLU_33467"/>
</dbReference>
<evidence type="ECO:0000313" key="6">
    <source>
        <dbReference type="Proteomes" id="UP000001568"/>
    </source>
</evidence>
<name>A4S2I7_OSTLU</name>
<dbReference type="GO" id="GO:0003924">
    <property type="term" value="F:GTPase activity"/>
    <property type="evidence" value="ECO:0007669"/>
    <property type="project" value="InterPro"/>
</dbReference>
<dbReference type="Pfam" id="PF01031">
    <property type="entry name" value="Dynamin_M"/>
    <property type="match status" value="1"/>
</dbReference>
<dbReference type="OrthoDB" id="5061070at2759"/>
<sequence>MSNPLEERFRRSWFEHLSRLREVEAACAPEIEGDPALRYSVPRIVCIGEESSGKSSTLERVAMMSVFPSDERLCTRVPIELRLRHRDRESLAKEEERFRDGYVVMKMAPGEDSKLNADVSSQMHPDEVPAQVRTWMEELVAAANGKVTGVTDDRIIIELYSPLCVNLDLIDLPGIVAGSIPGEPTDMMDRTRNLSASFLNDKAHPHTFVIAVASAREARIRNSQAMELVQRYNKVQFTIGALTMADLSADSRRESPYTRLIERLNAQADDTPELGLGYVALKNRDTVTATRENQSREELEKANQDEKEWFAEHLSGHTERCGIESLVDRLVQKVDEYTRGPWIVAERERIETELVKVRQELSDMGEFLPNDLNELISYFSSEIEKQCKPSFETLLEFVPTVTSGSAGLQDIYDAANFTIWQHSDIHSLMPSISPTTLKTFDGRMFYGEPTFTKRWSPFVKITHKHLFGQDTQTPETPSHASSNGVWTMRRDAINTISDHFNQTFCNGSLLFVGRRCSYDDDGCGGDKLVGFFITQDMIQQRRHDIQTMLAALGKRVPTDNRSPWTKRENHESDSQDSNSQSPNNVGTGTGFDFAPNLFTQRAERGPFRRARRSTRGGLEQDGEVVVLYHPARPAFRAKLEISEDLEKYYENVLHLRESVVRIFQTNARAFFKSSITDVLDVLKAKDARFSVFFESLSVILDDWCEVCVRNVTTEFAEWLTRTGAVSENRDAHFQITASYFTNSITRKMREMIFFHYADSSIAKVFESGELNEIMRRHCDEHNIDVDDLYVENCVEQRKKAVMKMEMLTTMKNSLHQIFTSEVDEQSNEQLPNTPEADAAPVPTLSHSLSRTSI</sequence>
<dbReference type="PANTHER" id="PTHR11566">
    <property type="entry name" value="DYNAMIN"/>
    <property type="match status" value="1"/>
</dbReference>
<keyword evidence="1" id="KW-0547">Nucleotide-binding</keyword>
<gene>
    <name evidence="5" type="ORF">OSTLU_33467</name>
</gene>